<keyword evidence="1" id="KW-1015">Disulfide bond</keyword>
<dbReference type="GO" id="GO:0007160">
    <property type="term" value="P:cell-matrix adhesion"/>
    <property type="evidence" value="ECO:0007669"/>
    <property type="project" value="InterPro"/>
</dbReference>
<accession>A0A183IGA4</accession>
<organism evidence="5">
    <name type="scientific">Soboliphyme baturini</name>
    <dbReference type="NCBI Taxonomy" id="241478"/>
    <lineage>
        <taxon>Eukaryota</taxon>
        <taxon>Metazoa</taxon>
        <taxon>Ecdysozoa</taxon>
        <taxon>Nematoda</taxon>
        <taxon>Enoplea</taxon>
        <taxon>Dorylaimia</taxon>
        <taxon>Dioctophymatida</taxon>
        <taxon>Dioctophymatoidea</taxon>
        <taxon>Soboliphymatidae</taxon>
        <taxon>Soboliphyme</taxon>
    </lineage>
</organism>
<dbReference type="SMART" id="SM00539">
    <property type="entry name" value="NIDO"/>
    <property type="match status" value="1"/>
</dbReference>
<proteinExistence type="predicted"/>
<dbReference type="PROSITE" id="PS51220">
    <property type="entry name" value="NIDO"/>
    <property type="match status" value="1"/>
</dbReference>
<dbReference type="Pfam" id="PF06119">
    <property type="entry name" value="NIDO"/>
    <property type="match status" value="1"/>
</dbReference>
<dbReference type="PANTHER" id="PTHR13802:SF52">
    <property type="entry name" value="MUCIN-4"/>
    <property type="match status" value="1"/>
</dbReference>
<dbReference type="PANTHER" id="PTHR13802">
    <property type="entry name" value="MUCIN 4-RELATED"/>
    <property type="match status" value="1"/>
</dbReference>
<sequence>MANANDMVVVKLESRPREFAASARHWATGSSPCHSAVVIQRRRTQSHCQRSLVSRVVTNTAQHGSANLPLSETRRTAVHQSFVQCQCHLEETGKLNGMWAKLIVELLLVALSDGQFQSDSNQKEGWWHLYQFGEKHYDIDIMWRPWRDLQIDLDFFLPFYGFRFNYSFIFPEGFVAFSYPRYIQPPYTMPNTRWPEQPDPTLIAAFMSEQSFVHVGDTRISHVWYRVVSRPINMINPFGEDFGSAEKKFVQFASNPILPPELNSVRIPVRTYGGQALKTAFGRVEDPELLDSITEDIRRGMVGARGFKADYALIVTWERMGYGGMPKVTELNMYDTIKKWQNTYQMILATDEIRTYVMLNYANVNWTSSTQAGALFGRGGKQSALVSFTFVQFILCCY</sequence>
<dbReference type="Proteomes" id="UP000270296">
    <property type="component" value="Unassembled WGS sequence"/>
</dbReference>
<keyword evidence="4" id="KW-1185">Reference proteome</keyword>
<protein>
    <submittedName>
        <fullName evidence="5">NIDO domain-containing protein</fullName>
    </submittedName>
</protein>
<evidence type="ECO:0000313" key="3">
    <source>
        <dbReference type="EMBL" id="VDO98440.1"/>
    </source>
</evidence>
<dbReference type="OrthoDB" id="6051552at2759"/>
<dbReference type="WBParaSite" id="SBAD_0000277801-mRNA-1">
    <property type="protein sequence ID" value="SBAD_0000277801-mRNA-1"/>
    <property type="gene ID" value="SBAD_0000277801"/>
</dbReference>
<evidence type="ECO:0000259" key="2">
    <source>
        <dbReference type="PROSITE" id="PS51220"/>
    </source>
</evidence>
<name>A0A183IGA4_9BILA</name>
<reference evidence="5" key="1">
    <citation type="submission" date="2016-06" db="UniProtKB">
        <authorList>
            <consortium name="WormBaseParasite"/>
        </authorList>
    </citation>
    <scope>IDENTIFICATION</scope>
</reference>
<reference evidence="3 4" key="2">
    <citation type="submission" date="2018-11" db="EMBL/GenBank/DDBJ databases">
        <authorList>
            <consortium name="Pathogen Informatics"/>
        </authorList>
    </citation>
    <scope>NUCLEOTIDE SEQUENCE [LARGE SCALE GENOMIC DNA]</scope>
</reference>
<dbReference type="InterPro" id="IPR051495">
    <property type="entry name" value="Epithelial_Barrier/Signaling"/>
</dbReference>
<dbReference type="InterPro" id="IPR003886">
    <property type="entry name" value="NIDO_dom"/>
</dbReference>
<evidence type="ECO:0000313" key="5">
    <source>
        <dbReference type="WBParaSite" id="SBAD_0000277801-mRNA-1"/>
    </source>
</evidence>
<dbReference type="EMBL" id="UZAM01007333">
    <property type="protein sequence ID" value="VDO98440.1"/>
    <property type="molecule type" value="Genomic_DNA"/>
</dbReference>
<gene>
    <name evidence="3" type="ORF">SBAD_LOCUS2648</name>
</gene>
<evidence type="ECO:0000313" key="4">
    <source>
        <dbReference type="Proteomes" id="UP000270296"/>
    </source>
</evidence>
<feature type="domain" description="NIDO" evidence="2">
    <location>
        <begin position="266"/>
        <end position="398"/>
    </location>
</feature>
<evidence type="ECO:0000256" key="1">
    <source>
        <dbReference type="ARBA" id="ARBA00023157"/>
    </source>
</evidence>
<dbReference type="AlphaFoldDB" id="A0A183IGA4"/>